<dbReference type="InterPro" id="IPR036318">
    <property type="entry name" value="FAD-bd_PCMH-like_sf"/>
</dbReference>
<evidence type="ECO:0000256" key="2">
    <source>
        <dbReference type="ARBA" id="ARBA00022630"/>
    </source>
</evidence>
<keyword evidence="7" id="KW-1185">Reference proteome</keyword>
<keyword evidence="4" id="KW-0560">Oxidoreductase</keyword>
<dbReference type="PANTHER" id="PTHR42973:SF53">
    <property type="entry name" value="FAD-BINDING PCMH-TYPE DOMAIN-CONTAINING PROTEIN-RELATED"/>
    <property type="match status" value="1"/>
</dbReference>
<dbReference type="PANTHER" id="PTHR42973">
    <property type="entry name" value="BINDING OXIDOREDUCTASE, PUTATIVE (AFU_ORTHOLOGUE AFUA_1G17690)-RELATED"/>
    <property type="match status" value="1"/>
</dbReference>
<name>A0A9W9CIR4_9PLEO</name>
<dbReference type="GO" id="GO:0016491">
    <property type="term" value="F:oxidoreductase activity"/>
    <property type="evidence" value="ECO:0007669"/>
    <property type="project" value="UniProtKB-KW"/>
</dbReference>
<accession>A0A9W9CIR4</accession>
<protein>
    <recommendedName>
        <fullName evidence="5">FAD-binding PCMH-type domain-containing protein</fullName>
    </recommendedName>
</protein>
<gene>
    <name evidence="6" type="ORF">N0V83_009201</name>
</gene>
<dbReference type="PROSITE" id="PS51387">
    <property type="entry name" value="FAD_PCMH"/>
    <property type="match status" value="1"/>
</dbReference>
<dbReference type="AlphaFoldDB" id="A0A9W9CIR4"/>
<keyword evidence="3" id="KW-0274">FAD</keyword>
<evidence type="ECO:0000256" key="1">
    <source>
        <dbReference type="ARBA" id="ARBA00005466"/>
    </source>
</evidence>
<dbReference type="SUPFAM" id="SSF56176">
    <property type="entry name" value="FAD-binding/transporter-associated domain-like"/>
    <property type="match status" value="1"/>
</dbReference>
<comment type="caution">
    <text evidence="6">The sequence shown here is derived from an EMBL/GenBank/DDBJ whole genome shotgun (WGS) entry which is preliminary data.</text>
</comment>
<evidence type="ECO:0000256" key="3">
    <source>
        <dbReference type="ARBA" id="ARBA00022827"/>
    </source>
</evidence>
<comment type="similarity">
    <text evidence="1">Belongs to the oxygen-dependent FAD-linked oxidoreductase family.</text>
</comment>
<evidence type="ECO:0000313" key="6">
    <source>
        <dbReference type="EMBL" id="KAJ4364605.1"/>
    </source>
</evidence>
<dbReference type="InterPro" id="IPR006094">
    <property type="entry name" value="Oxid_FAD_bind_N"/>
</dbReference>
<dbReference type="Proteomes" id="UP001140560">
    <property type="component" value="Unassembled WGS sequence"/>
</dbReference>
<organism evidence="6 7">
    <name type="scientific">Neocucurbitaria cava</name>
    <dbReference type="NCBI Taxonomy" id="798079"/>
    <lineage>
        <taxon>Eukaryota</taxon>
        <taxon>Fungi</taxon>
        <taxon>Dikarya</taxon>
        <taxon>Ascomycota</taxon>
        <taxon>Pezizomycotina</taxon>
        <taxon>Dothideomycetes</taxon>
        <taxon>Pleosporomycetidae</taxon>
        <taxon>Pleosporales</taxon>
        <taxon>Pleosporineae</taxon>
        <taxon>Cucurbitariaceae</taxon>
        <taxon>Neocucurbitaria</taxon>
    </lineage>
</organism>
<proteinExistence type="inferred from homology"/>
<evidence type="ECO:0000256" key="4">
    <source>
        <dbReference type="ARBA" id="ARBA00023002"/>
    </source>
</evidence>
<dbReference type="InterPro" id="IPR016169">
    <property type="entry name" value="FAD-bd_PCMH_sub2"/>
</dbReference>
<dbReference type="EMBL" id="JAPEUY010000017">
    <property type="protein sequence ID" value="KAJ4364605.1"/>
    <property type="molecule type" value="Genomic_DNA"/>
</dbReference>
<dbReference type="InterPro" id="IPR016166">
    <property type="entry name" value="FAD-bd_PCMH"/>
</dbReference>
<evidence type="ECO:0000313" key="7">
    <source>
        <dbReference type="Proteomes" id="UP001140560"/>
    </source>
</evidence>
<reference evidence="6" key="1">
    <citation type="submission" date="2022-10" db="EMBL/GenBank/DDBJ databases">
        <title>Tapping the CABI collections for fungal endophytes: first genome assemblies for Collariella, Neodidymelliopsis, Ascochyta clinopodiicola, Didymella pomorum, Didymosphaeria variabile, Neocosmospora piperis and Neocucurbitaria cava.</title>
        <authorList>
            <person name="Hill R."/>
        </authorList>
    </citation>
    <scope>NUCLEOTIDE SEQUENCE</scope>
    <source>
        <strain evidence="6">IMI 356814</strain>
    </source>
</reference>
<dbReference type="GO" id="GO:0071949">
    <property type="term" value="F:FAD binding"/>
    <property type="evidence" value="ECO:0007669"/>
    <property type="project" value="InterPro"/>
</dbReference>
<keyword evidence="2" id="KW-0285">Flavoprotein</keyword>
<dbReference type="Pfam" id="PF01565">
    <property type="entry name" value="FAD_binding_4"/>
    <property type="match status" value="1"/>
</dbReference>
<dbReference type="OrthoDB" id="2151789at2759"/>
<sequence length="489" mass="53304">MILVPADKSQCKALQDSGLTHVLYPGSEEYKARTASYWSVSAQLTPGCIVEPISTKEVSLAIKTLNAAAKDCQFAVRSGGHTTWAGSNNIDNGLTIDLGRMNTTTYDAANSLAKIQPGNRWGGVYGALEPYGVTVAGGRASSVGVAGFLTGGGNSFFTAHRGFACDQVQNYEIVLGSGEIITANAKKNSDLFRVLKGGSGNFGIITRFDMETFTHGDLWGGTMAYTKDHTQEHIDAYTAWVDNVENYPDGSSIIFWSYLPTMGDVVILAAYEDVAGNVAPAGFDKFMAINATSSTMRLASHKSLTDELEQATGYRDIWFTMTFKNNPTIFAHVVDSHQKFVDEWKAENTDHDFITQCMFQAIPTIFAKHSVEQGGNVLGLEREKDNAIMLLFNIAVKGAETETRARAKLRAHGEELQRFAASQGGLVGWEYMNYADSYQNPLGSYGSENVAKIRAASKKYDPKGIFQTRCPGGFKISKVQDTVPLKREL</sequence>
<evidence type="ECO:0000259" key="5">
    <source>
        <dbReference type="PROSITE" id="PS51387"/>
    </source>
</evidence>
<dbReference type="InterPro" id="IPR050416">
    <property type="entry name" value="FAD-linked_Oxidoreductase"/>
</dbReference>
<dbReference type="Gene3D" id="3.30.465.10">
    <property type="match status" value="1"/>
</dbReference>
<feature type="domain" description="FAD-binding PCMH-type" evidence="5">
    <location>
        <begin position="42"/>
        <end position="215"/>
    </location>
</feature>